<dbReference type="InterPro" id="IPR036412">
    <property type="entry name" value="HAD-like_sf"/>
</dbReference>
<dbReference type="SFLD" id="SFLDG01129">
    <property type="entry name" value="C1.5:_HAD__Beta-PGM__Phosphata"/>
    <property type="match status" value="1"/>
</dbReference>
<organism evidence="1 2">
    <name type="scientific">Sphingomonas floccifaciens</name>
    <dbReference type="NCBI Taxonomy" id="1844115"/>
    <lineage>
        <taxon>Bacteria</taxon>
        <taxon>Pseudomonadati</taxon>
        <taxon>Pseudomonadota</taxon>
        <taxon>Alphaproteobacteria</taxon>
        <taxon>Sphingomonadales</taxon>
        <taxon>Sphingomonadaceae</taxon>
        <taxon>Sphingomonas</taxon>
    </lineage>
</organism>
<dbReference type="InterPro" id="IPR023214">
    <property type="entry name" value="HAD_sf"/>
</dbReference>
<dbReference type="NCBIfam" id="TIGR01509">
    <property type="entry name" value="HAD-SF-IA-v3"/>
    <property type="match status" value="1"/>
</dbReference>
<name>A0ABW4NED6_9SPHN</name>
<dbReference type="NCBIfam" id="TIGR01993">
    <property type="entry name" value="Pyr-5-nucltdase"/>
    <property type="match status" value="1"/>
</dbReference>
<protein>
    <submittedName>
        <fullName evidence="1">Pyrimidine 5'-nucleotidase</fullName>
    </submittedName>
</protein>
<dbReference type="RefSeq" id="WP_380940733.1">
    <property type="nucleotide sequence ID" value="NZ_JBHUFC010000003.1"/>
</dbReference>
<keyword evidence="2" id="KW-1185">Reference proteome</keyword>
<dbReference type="SFLD" id="SFLDG01132">
    <property type="entry name" value="C1.5.3:_5'-Nucleotidase_Like"/>
    <property type="match status" value="1"/>
</dbReference>
<sequence length="223" mass="24097">MRADLAHIEAWVFDMDNTLYPASCNLFAPIEARMTGYIADRLGLPEAEAAALRRGWFLNHGTTLAGLMAEHGVDPHEFLAYVHDVEMDVLEENAPLAALIARLPGRKIVFTNGDGPYAEKVLGRLGLGATFEGVHDIHAMALAPKPAPAAYQSLCDAYALDPTRALFADDMARNLAPAKAIGMTTLWIDNGSEHQPEAHSAPYIDHATADVTAWLADLLGDPE</sequence>
<dbReference type="PANTHER" id="PTHR12725:SF117">
    <property type="entry name" value="HALOACID DEHALOGENASE-LIKE HYDROLASE"/>
    <property type="match status" value="1"/>
</dbReference>
<dbReference type="Gene3D" id="1.10.150.450">
    <property type="match status" value="1"/>
</dbReference>
<reference evidence="2" key="1">
    <citation type="journal article" date="2019" name="Int. J. Syst. Evol. Microbiol.">
        <title>The Global Catalogue of Microorganisms (GCM) 10K type strain sequencing project: providing services to taxonomists for standard genome sequencing and annotation.</title>
        <authorList>
            <consortium name="The Broad Institute Genomics Platform"/>
            <consortium name="The Broad Institute Genome Sequencing Center for Infectious Disease"/>
            <person name="Wu L."/>
            <person name="Ma J."/>
        </authorList>
    </citation>
    <scope>NUCLEOTIDE SEQUENCE [LARGE SCALE GENOMIC DNA]</scope>
    <source>
        <strain evidence="2">Q85</strain>
    </source>
</reference>
<dbReference type="InterPro" id="IPR010237">
    <property type="entry name" value="Pyr-5-nucltdase"/>
</dbReference>
<dbReference type="PRINTS" id="PR00413">
    <property type="entry name" value="HADHALOGNASE"/>
</dbReference>
<evidence type="ECO:0000313" key="2">
    <source>
        <dbReference type="Proteomes" id="UP001597283"/>
    </source>
</evidence>
<dbReference type="Gene3D" id="3.40.50.1000">
    <property type="entry name" value="HAD superfamily/HAD-like"/>
    <property type="match status" value="1"/>
</dbReference>
<evidence type="ECO:0000313" key="1">
    <source>
        <dbReference type="EMBL" id="MFD1788347.1"/>
    </source>
</evidence>
<dbReference type="SFLD" id="SFLDS00003">
    <property type="entry name" value="Haloacid_Dehalogenase"/>
    <property type="match status" value="1"/>
</dbReference>
<dbReference type="SUPFAM" id="SSF56784">
    <property type="entry name" value="HAD-like"/>
    <property type="match status" value="1"/>
</dbReference>
<dbReference type="Pfam" id="PF00702">
    <property type="entry name" value="Hydrolase"/>
    <property type="match status" value="1"/>
</dbReference>
<dbReference type="InterPro" id="IPR006439">
    <property type="entry name" value="HAD-SF_hydro_IA"/>
</dbReference>
<proteinExistence type="predicted"/>
<comment type="caution">
    <text evidence="1">The sequence shown here is derived from an EMBL/GenBank/DDBJ whole genome shotgun (WGS) entry which is preliminary data.</text>
</comment>
<dbReference type="Proteomes" id="UP001597283">
    <property type="component" value="Unassembled WGS sequence"/>
</dbReference>
<dbReference type="PANTHER" id="PTHR12725">
    <property type="entry name" value="HALOACID DEHALOGENASE-LIKE HYDROLASE"/>
    <property type="match status" value="1"/>
</dbReference>
<dbReference type="EMBL" id="JBHUFC010000003">
    <property type="protein sequence ID" value="MFD1788347.1"/>
    <property type="molecule type" value="Genomic_DNA"/>
</dbReference>
<gene>
    <name evidence="1" type="ORF">ACFSC3_12270</name>
</gene>
<accession>A0ABW4NED6</accession>